<keyword evidence="1" id="KW-0472">Membrane</keyword>
<evidence type="ECO:0000256" key="1">
    <source>
        <dbReference type="SAM" id="Phobius"/>
    </source>
</evidence>
<evidence type="ECO:0000313" key="3">
    <source>
        <dbReference type="Proteomes" id="UP000198773"/>
    </source>
</evidence>
<keyword evidence="3" id="KW-1185">Reference proteome</keyword>
<protein>
    <submittedName>
        <fullName evidence="2">Uncharacterized protein</fullName>
    </submittedName>
</protein>
<evidence type="ECO:0000313" key="2">
    <source>
        <dbReference type="EMBL" id="SEA68233.1"/>
    </source>
</evidence>
<keyword evidence="1" id="KW-0812">Transmembrane</keyword>
<organism evidence="2 3">
    <name type="scientific">Alkalimonas amylolytica</name>
    <dbReference type="NCBI Taxonomy" id="152573"/>
    <lineage>
        <taxon>Bacteria</taxon>
        <taxon>Pseudomonadati</taxon>
        <taxon>Pseudomonadota</taxon>
        <taxon>Gammaproteobacteria</taxon>
        <taxon>Alkalimonas</taxon>
    </lineage>
</organism>
<feature type="transmembrane region" description="Helical" evidence="1">
    <location>
        <begin position="82"/>
        <end position="98"/>
    </location>
</feature>
<dbReference type="AlphaFoldDB" id="A0A1H4D607"/>
<name>A0A1H4D607_ALKAM</name>
<feature type="transmembrane region" description="Helical" evidence="1">
    <location>
        <begin position="132"/>
        <end position="150"/>
    </location>
</feature>
<sequence length="424" mass="48202">MNAWLSIAHRLLWPSRMTQILWVLLLAASAAAMLSSDWQGIIVVPLVAMMLLLFFIPLQFIPLTLARSWLLLPHFRQHSRHLLLAVALVFGLLSGSLLHLTGAIFWQGLQLGLLAFCTVILLSLLLARLWPLLIFSTLLLAQLLNLNLFLTQLPPFAWWLIALLNALLLGWFALSWLQPSNVARRLQRSKGQQGFMPWELSRLVRCQPASLQGSLLLGANDNLLLRCCRTWALCWYLPVIFIVLAYLTAIPKLDGKLALSAFAVLFPVIAIAANLSTMMLRVRSAWLQLASNRQQLFYQLERQAFLELFLGLIAITPVILWLLPFTTALVLLLLWPLCLLSHTYFNWWLIHKTNLLKHIASTVLFVLILSLLAAWREQPTHLLLLTAGLAPMTLLLRLKARQQCAQQNWSSLQRPPTQQRQTKL</sequence>
<feature type="transmembrane region" description="Helical" evidence="1">
    <location>
        <begin position="156"/>
        <end position="177"/>
    </location>
</feature>
<gene>
    <name evidence="2" type="ORF">SAMN04488051_10592</name>
</gene>
<feature type="transmembrane region" description="Helical" evidence="1">
    <location>
        <begin position="329"/>
        <end position="348"/>
    </location>
</feature>
<accession>A0A1H4D607</accession>
<keyword evidence="1" id="KW-1133">Transmembrane helix</keyword>
<reference evidence="2 3" key="1">
    <citation type="submission" date="2016-10" db="EMBL/GenBank/DDBJ databases">
        <authorList>
            <person name="de Groot N.N."/>
        </authorList>
    </citation>
    <scope>NUCLEOTIDE SEQUENCE [LARGE SCALE GENOMIC DNA]</scope>
    <source>
        <strain evidence="2 3">CGMCC 1.3430</strain>
    </source>
</reference>
<dbReference type="STRING" id="152573.SAMN04488051_10592"/>
<feature type="transmembrane region" description="Helical" evidence="1">
    <location>
        <begin position="257"/>
        <end position="283"/>
    </location>
</feature>
<feature type="transmembrane region" description="Helical" evidence="1">
    <location>
        <begin position="355"/>
        <end position="375"/>
    </location>
</feature>
<feature type="transmembrane region" description="Helical" evidence="1">
    <location>
        <begin position="304"/>
        <end position="323"/>
    </location>
</feature>
<proteinExistence type="predicted"/>
<feature type="transmembrane region" description="Helical" evidence="1">
    <location>
        <begin position="233"/>
        <end position="251"/>
    </location>
</feature>
<feature type="transmembrane region" description="Helical" evidence="1">
    <location>
        <begin position="381"/>
        <end position="398"/>
    </location>
</feature>
<feature type="transmembrane region" description="Helical" evidence="1">
    <location>
        <begin position="40"/>
        <end position="61"/>
    </location>
</feature>
<dbReference type="EMBL" id="FNRM01000005">
    <property type="protein sequence ID" value="SEA68233.1"/>
    <property type="molecule type" value="Genomic_DNA"/>
</dbReference>
<feature type="transmembrane region" description="Helical" evidence="1">
    <location>
        <begin position="104"/>
        <end position="125"/>
    </location>
</feature>
<dbReference type="RefSeq" id="WP_091342820.1">
    <property type="nucleotide sequence ID" value="NZ_FNRM01000005.1"/>
</dbReference>
<dbReference type="Proteomes" id="UP000198773">
    <property type="component" value="Unassembled WGS sequence"/>
</dbReference>